<evidence type="ECO:0000313" key="2">
    <source>
        <dbReference type="Proteomes" id="UP000050525"/>
    </source>
</evidence>
<name>A0A151PH15_ALLMI</name>
<keyword evidence="2" id="KW-1185">Reference proteome</keyword>
<comment type="caution">
    <text evidence="1">The sequence shown here is derived from an EMBL/GenBank/DDBJ whole genome shotgun (WGS) entry which is preliminary data.</text>
</comment>
<protein>
    <submittedName>
        <fullName evidence="1">Uncharacterized protein</fullName>
    </submittedName>
</protein>
<proteinExistence type="predicted"/>
<sequence>MLEVAETALQDETAFATLERGHPDLFHNESGCLDIAFLFPAAPADVQWISLHDLHAFIFIFTFKMSC</sequence>
<gene>
    <name evidence="1" type="ORF">Y1Q_0024686</name>
</gene>
<evidence type="ECO:0000313" key="1">
    <source>
        <dbReference type="EMBL" id="KYO48319.1"/>
    </source>
</evidence>
<reference evidence="1 2" key="1">
    <citation type="journal article" date="2012" name="Genome Biol.">
        <title>Sequencing three crocodilian genomes to illuminate the evolution of archosaurs and amniotes.</title>
        <authorList>
            <person name="St John J.A."/>
            <person name="Braun E.L."/>
            <person name="Isberg S.R."/>
            <person name="Miles L.G."/>
            <person name="Chong A.Y."/>
            <person name="Gongora J."/>
            <person name="Dalzell P."/>
            <person name="Moran C."/>
            <person name="Bed'hom B."/>
            <person name="Abzhanov A."/>
            <person name="Burgess S.C."/>
            <person name="Cooksey A.M."/>
            <person name="Castoe T.A."/>
            <person name="Crawford N.G."/>
            <person name="Densmore L.D."/>
            <person name="Drew J.C."/>
            <person name="Edwards S.V."/>
            <person name="Faircloth B.C."/>
            <person name="Fujita M.K."/>
            <person name="Greenwold M.J."/>
            <person name="Hoffmann F.G."/>
            <person name="Howard J.M."/>
            <person name="Iguchi T."/>
            <person name="Janes D.E."/>
            <person name="Khan S.Y."/>
            <person name="Kohno S."/>
            <person name="de Koning A.J."/>
            <person name="Lance S.L."/>
            <person name="McCarthy F.M."/>
            <person name="McCormack J.E."/>
            <person name="Merchant M.E."/>
            <person name="Peterson D.G."/>
            <person name="Pollock D.D."/>
            <person name="Pourmand N."/>
            <person name="Raney B.J."/>
            <person name="Roessler K.A."/>
            <person name="Sanford J.R."/>
            <person name="Sawyer R.H."/>
            <person name="Schmidt C.J."/>
            <person name="Triplett E.W."/>
            <person name="Tuberville T.D."/>
            <person name="Venegas-Anaya M."/>
            <person name="Howard J.T."/>
            <person name="Jarvis E.D."/>
            <person name="Guillette L.J.Jr."/>
            <person name="Glenn T.C."/>
            <person name="Green R.E."/>
            <person name="Ray D.A."/>
        </authorList>
    </citation>
    <scope>NUCLEOTIDE SEQUENCE [LARGE SCALE GENOMIC DNA]</scope>
    <source>
        <strain evidence="1">KSC_2009_1</strain>
    </source>
</reference>
<organism evidence="1 2">
    <name type="scientific">Alligator mississippiensis</name>
    <name type="common">American alligator</name>
    <dbReference type="NCBI Taxonomy" id="8496"/>
    <lineage>
        <taxon>Eukaryota</taxon>
        <taxon>Metazoa</taxon>
        <taxon>Chordata</taxon>
        <taxon>Craniata</taxon>
        <taxon>Vertebrata</taxon>
        <taxon>Euteleostomi</taxon>
        <taxon>Archelosauria</taxon>
        <taxon>Archosauria</taxon>
        <taxon>Crocodylia</taxon>
        <taxon>Alligatoridae</taxon>
        <taxon>Alligatorinae</taxon>
        <taxon>Alligator</taxon>
    </lineage>
</organism>
<dbReference type="Proteomes" id="UP000050525">
    <property type="component" value="Unassembled WGS sequence"/>
</dbReference>
<dbReference type="AlphaFoldDB" id="A0A151PH15"/>
<accession>A0A151PH15</accession>
<dbReference type="EMBL" id="AKHW03000227">
    <property type="protein sequence ID" value="KYO48319.1"/>
    <property type="molecule type" value="Genomic_DNA"/>
</dbReference>